<dbReference type="Proteomes" id="UP000046947">
    <property type="component" value="Unassembled WGS sequence"/>
</dbReference>
<dbReference type="EMBL" id="CSAJ01001555">
    <property type="protein sequence ID" value="COY07819.1"/>
    <property type="molecule type" value="Genomic_DNA"/>
</dbReference>
<evidence type="ECO:0000313" key="2">
    <source>
        <dbReference type="EMBL" id="COU94396.1"/>
    </source>
</evidence>
<dbReference type="EMBL" id="CSAD01000059">
    <property type="protein sequence ID" value="COU94396.1"/>
    <property type="molecule type" value="Genomic_DNA"/>
</dbReference>
<dbReference type="Proteomes" id="UP000044938">
    <property type="component" value="Unassembled WGS sequence"/>
</dbReference>
<evidence type="ECO:0000313" key="5">
    <source>
        <dbReference type="Proteomes" id="UP000045842"/>
    </source>
</evidence>
<evidence type="ECO:0000313" key="1">
    <source>
        <dbReference type="EMBL" id="CFE46949.1"/>
    </source>
</evidence>
<evidence type="ECO:0000313" key="3">
    <source>
        <dbReference type="EMBL" id="COY07819.1"/>
    </source>
</evidence>
<accession>A0A654TGK6</accession>
<evidence type="ECO:0000313" key="4">
    <source>
        <dbReference type="Proteomes" id="UP000044938"/>
    </source>
</evidence>
<proteinExistence type="predicted"/>
<dbReference type="Proteomes" id="UP000045842">
    <property type="component" value="Unassembled WGS sequence"/>
</dbReference>
<name>A0A654TGK6_MYCTX</name>
<dbReference type="EMBL" id="CFOH01000048">
    <property type="protein sequence ID" value="CFE46949.1"/>
    <property type="molecule type" value="Genomic_DNA"/>
</dbReference>
<dbReference type="AlphaFoldDB" id="A0A654TGK6"/>
<sequence length="34" mass="3481">MGTGSARRDDVSGANIATAEIPLAYTAMGRITGR</sequence>
<organism evidence="1 6">
    <name type="scientific">Mycobacterium tuberculosis</name>
    <dbReference type="NCBI Taxonomy" id="1773"/>
    <lineage>
        <taxon>Bacteria</taxon>
        <taxon>Bacillati</taxon>
        <taxon>Actinomycetota</taxon>
        <taxon>Actinomycetes</taxon>
        <taxon>Mycobacteriales</taxon>
        <taxon>Mycobacteriaceae</taxon>
        <taxon>Mycobacterium</taxon>
        <taxon>Mycobacterium tuberculosis complex</taxon>
    </lineage>
</organism>
<gene>
    <name evidence="2" type="ORF">ERS007679_00687</name>
    <name evidence="1" type="ORF">ERS007688_00513</name>
    <name evidence="3" type="ORF">ERS007720_05103</name>
</gene>
<evidence type="ECO:0000313" key="6">
    <source>
        <dbReference type="Proteomes" id="UP000046947"/>
    </source>
</evidence>
<protein>
    <submittedName>
        <fullName evidence="1">Uncharacterized protein</fullName>
    </submittedName>
</protein>
<reference evidence="4 5" key="1">
    <citation type="submission" date="2015-03" db="EMBL/GenBank/DDBJ databases">
        <authorList>
            <consortium name="Pathogen Informatics"/>
        </authorList>
    </citation>
    <scope>NUCLEOTIDE SEQUENCE [LARGE SCALE GENOMIC DNA]</scope>
    <source>
        <strain evidence="2 5">G09801536</strain>
        <strain evidence="1 6">H09601792</strain>
        <strain evidence="3 4">M09401471</strain>
    </source>
</reference>